<accession>A5DWW7</accession>
<evidence type="ECO:0000313" key="2">
    <source>
        <dbReference type="EMBL" id="EDK43675.1"/>
    </source>
</evidence>
<dbReference type="HOGENOM" id="CLU_1981989_0_0_1"/>
<gene>
    <name evidence="2" type="ORF">LELG_01854</name>
</gene>
<dbReference type="EMBL" id="CH981525">
    <property type="protein sequence ID" value="EDK43675.1"/>
    <property type="molecule type" value="Genomic_DNA"/>
</dbReference>
<keyword evidence="3" id="KW-1185">Reference proteome</keyword>
<dbReference type="Proteomes" id="UP000001996">
    <property type="component" value="Unassembled WGS sequence"/>
</dbReference>
<evidence type="ECO:0000313" key="3">
    <source>
        <dbReference type="Proteomes" id="UP000001996"/>
    </source>
</evidence>
<dbReference type="AlphaFoldDB" id="A5DWW7"/>
<organism evidence="2 3">
    <name type="scientific">Lodderomyces elongisporus (strain ATCC 11503 / CBS 2605 / JCM 1781 / NBRC 1676 / NRRL YB-4239)</name>
    <name type="common">Yeast</name>
    <name type="synonym">Saccharomyces elongisporus</name>
    <dbReference type="NCBI Taxonomy" id="379508"/>
    <lineage>
        <taxon>Eukaryota</taxon>
        <taxon>Fungi</taxon>
        <taxon>Dikarya</taxon>
        <taxon>Ascomycota</taxon>
        <taxon>Saccharomycotina</taxon>
        <taxon>Pichiomycetes</taxon>
        <taxon>Debaryomycetaceae</taxon>
        <taxon>Candida/Lodderomyces clade</taxon>
        <taxon>Lodderomyces</taxon>
    </lineage>
</organism>
<protein>
    <submittedName>
        <fullName evidence="2">Uncharacterized protein</fullName>
    </submittedName>
</protein>
<dbReference type="InParanoid" id="A5DWW7"/>
<evidence type="ECO:0000256" key="1">
    <source>
        <dbReference type="SAM" id="MobiDB-lite"/>
    </source>
</evidence>
<dbReference type="VEuPathDB" id="FungiDB:LELG_01854"/>
<feature type="region of interest" description="Disordered" evidence="1">
    <location>
        <begin position="45"/>
        <end position="84"/>
    </location>
</feature>
<proteinExistence type="predicted"/>
<reference evidence="2 3" key="1">
    <citation type="journal article" date="2009" name="Nature">
        <title>Evolution of pathogenicity and sexual reproduction in eight Candida genomes.</title>
        <authorList>
            <person name="Butler G."/>
            <person name="Rasmussen M.D."/>
            <person name="Lin M.F."/>
            <person name="Santos M.A."/>
            <person name="Sakthikumar S."/>
            <person name="Munro C.A."/>
            <person name="Rheinbay E."/>
            <person name="Grabherr M."/>
            <person name="Forche A."/>
            <person name="Reedy J.L."/>
            <person name="Agrafioti I."/>
            <person name="Arnaud M.B."/>
            <person name="Bates S."/>
            <person name="Brown A.J."/>
            <person name="Brunke S."/>
            <person name="Costanzo M.C."/>
            <person name="Fitzpatrick D.A."/>
            <person name="de Groot P.W."/>
            <person name="Harris D."/>
            <person name="Hoyer L.L."/>
            <person name="Hube B."/>
            <person name="Klis F.M."/>
            <person name="Kodira C."/>
            <person name="Lennard N."/>
            <person name="Logue M.E."/>
            <person name="Martin R."/>
            <person name="Neiman A.M."/>
            <person name="Nikolaou E."/>
            <person name="Quail M.A."/>
            <person name="Quinn J."/>
            <person name="Santos M.C."/>
            <person name="Schmitzberger F.F."/>
            <person name="Sherlock G."/>
            <person name="Shah P."/>
            <person name="Silverstein K.A."/>
            <person name="Skrzypek M.S."/>
            <person name="Soll D."/>
            <person name="Staggs R."/>
            <person name="Stansfield I."/>
            <person name="Stumpf M.P."/>
            <person name="Sudbery P.E."/>
            <person name="Srikantha T."/>
            <person name="Zeng Q."/>
            <person name="Berman J."/>
            <person name="Berriman M."/>
            <person name="Heitman J."/>
            <person name="Gow N.A."/>
            <person name="Lorenz M.C."/>
            <person name="Birren B.W."/>
            <person name="Kellis M."/>
            <person name="Cuomo C.A."/>
        </authorList>
    </citation>
    <scope>NUCLEOTIDE SEQUENCE [LARGE SCALE GENOMIC DNA]</scope>
    <source>
        <strain evidence="3">ATCC 11503 / BCRC 21390 / CBS 2605 / JCM 1781 / NBRC 1676 / NRRL YB-4239</strain>
    </source>
</reference>
<feature type="compositionally biased region" description="Basic residues" evidence="1">
    <location>
        <begin position="51"/>
        <end position="76"/>
    </location>
</feature>
<name>A5DWW7_LODEL</name>
<sequence>MKTLSSTLFSDGQGKESTGCIVRFVEVPLKITFSKKWRKLNIYVSKEEKKTRKQEKKKKKKTRKRKERKRKEKKRQKNDNMNLQIGLSSKTVDLVGVGERFRFKKNSAFSSHAKQHQFTLPTCMTQ</sequence>